<gene>
    <name evidence="1" type="ORF">IW15_20290</name>
</gene>
<dbReference type="Proteomes" id="UP000028705">
    <property type="component" value="Unassembled WGS sequence"/>
</dbReference>
<keyword evidence="2" id="KW-1185">Reference proteome</keyword>
<organism evidence="1 2">
    <name type="scientific">Chryseobacterium soli</name>
    <dbReference type="NCBI Taxonomy" id="445961"/>
    <lineage>
        <taxon>Bacteria</taxon>
        <taxon>Pseudomonadati</taxon>
        <taxon>Bacteroidota</taxon>
        <taxon>Flavobacteriia</taxon>
        <taxon>Flavobacteriales</taxon>
        <taxon>Weeksellaceae</taxon>
        <taxon>Chryseobacterium group</taxon>
        <taxon>Chryseobacterium</taxon>
    </lineage>
</organism>
<sequence length="214" mass="25125">MTGDVKLYTIPFIFCLVWAGSSALPGLPPLQAVKTYTHMKKIKTDFETRLWADSRKRSGLQLMETFFQLNDLATTKKTLHNIMNYAVKKNSWIKEDPPVLFHFRQSMQSFVRAGYLITLKERKWAVNTQLEEVSPLVLGLLSEKEYQNPMLVFKKAFREYSIKEFDYFMSGMVYFSLGIYDHLPERNIVNPYIHLIKMLDAAQLILERRGKKYH</sequence>
<comment type="caution">
    <text evidence="1">The sequence shown here is derived from an EMBL/GenBank/DDBJ whole genome shotgun (WGS) entry which is preliminary data.</text>
</comment>
<reference evidence="1 2" key="1">
    <citation type="submission" date="2014-07" db="EMBL/GenBank/DDBJ databases">
        <title>Genome of Chryseobacterium soli DSM 19298.</title>
        <authorList>
            <person name="Stropko S.J."/>
            <person name="Pipes S.E."/>
            <person name="Newman J."/>
        </authorList>
    </citation>
    <scope>NUCLEOTIDE SEQUENCE [LARGE SCALE GENOMIC DNA]</scope>
    <source>
        <strain evidence="1 2">DSM 19298</strain>
    </source>
</reference>
<proteinExistence type="predicted"/>
<dbReference type="EMBL" id="JPRH01000011">
    <property type="protein sequence ID" value="KFF10371.1"/>
    <property type="molecule type" value="Genomic_DNA"/>
</dbReference>
<name>A0A086A107_9FLAO</name>
<accession>A0A086A107</accession>
<evidence type="ECO:0000313" key="1">
    <source>
        <dbReference type="EMBL" id="KFF10371.1"/>
    </source>
</evidence>
<dbReference type="eggNOG" id="ENOG5030BB4">
    <property type="taxonomic scope" value="Bacteria"/>
</dbReference>
<evidence type="ECO:0000313" key="2">
    <source>
        <dbReference type="Proteomes" id="UP000028705"/>
    </source>
</evidence>
<dbReference type="AlphaFoldDB" id="A0A086A107"/>
<protein>
    <submittedName>
        <fullName evidence="1">Uncharacterized protein</fullName>
    </submittedName>
</protein>